<feature type="compositionally biased region" description="Polar residues" evidence="15">
    <location>
        <begin position="38"/>
        <end position="48"/>
    </location>
</feature>
<proteinExistence type="inferred from homology"/>
<dbReference type="SUPFAM" id="SSF52540">
    <property type="entry name" value="P-loop containing nucleoside triphosphate hydrolases"/>
    <property type="match status" value="7"/>
</dbReference>
<keyword evidence="13" id="KW-0966">Cell projection</keyword>
<dbReference type="Pfam" id="PF25007">
    <property type="entry name" value="DYH2-5-8_CC"/>
    <property type="match status" value="1"/>
</dbReference>
<dbReference type="InterPro" id="IPR003593">
    <property type="entry name" value="AAA+_ATPase"/>
</dbReference>
<dbReference type="InterPro" id="IPR043160">
    <property type="entry name" value="Dynein_C_barrel"/>
</dbReference>
<dbReference type="RefSeq" id="XP_014666592.1">
    <property type="nucleotide sequence ID" value="XM_014811106.1"/>
</dbReference>
<dbReference type="GeneID" id="106808396"/>
<dbReference type="InterPro" id="IPR041466">
    <property type="entry name" value="Dynein_AAA5_ext"/>
</dbReference>
<keyword evidence="12" id="KW-0206">Cytoskeleton</keyword>
<dbReference type="PANTHER" id="PTHR46532">
    <property type="entry name" value="MALE FERTILITY FACTOR KL5"/>
    <property type="match status" value="1"/>
</dbReference>
<feature type="domain" description="AAA+ ATPase" evidence="16">
    <location>
        <begin position="3110"/>
        <end position="3265"/>
    </location>
</feature>
<keyword evidence="11" id="KW-0505">Motor protein</keyword>
<dbReference type="Pfam" id="PF08393">
    <property type="entry name" value="DHC_N2"/>
    <property type="match status" value="1"/>
</dbReference>
<keyword evidence="7" id="KW-0067">ATP-binding</keyword>
<dbReference type="Gene3D" id="1.10.472.130">
    <property type="match status" value="2"/>
</dbReference>
<dbReference type="Pfam" id="PF12775">
    <property type="entry name" value="AAA_7"/>
    <property type="match status" value="2"/>
</dbReference>
<dbReference type="Gene3D" id="1.20.920.30">
    <property type="match status" value="2"/>
</dbReference>
<evidence type="ECO:0000256" key="11">
    <source>
        <dbReference type="ARBA" id="ARBA00023175"/>
    </source>
</evidence>
<dbReference type="Gene3D" id="1.10.8.1220">
    <property type="match status" value="1"/>
</dbReference>
<keyword evidence="5" id="KW-0677">Repeat</keyword>
<evidence type="ECO:0000256" key="12">
    <source>
        <dbReference type="ARBA" id="ARBA00023212"/>
    </source>
</evidence>
<dbReference type="InterPro" id="IPR026983">
    <property type="entry name" value="DHC"/>
</dbReference>
<keyword evidence="8" id="KW-0243">Dynein</keyword>
<dbReference type="InterPro" id="IPR056759">
    <property type="entry name" value="DYH2-5-8_CC"/>
</dbReference>
<dbReference type="Gene3D" id="6.10.140.1060">
    <property type="match status" value="1"/>
</dbReference>
<reference evidence="18" key="1">
    <citation type="submission" date="2025-08" db="UniProtKB">
        <authorList>
            <consortium name="RefSeq"/>
        </authorList>
    </citation>
    <scope>IDENTIFICATION</scope>
</reference>
<dbReference type="Pfam" id="PF18198">
    <property type="entry name" value="AAA_lid_11"/>
    <property type="match status" value="1"/>
</dbReference>
<dbReference type="SMART" id="SM00382">
    <property type="entry name" value="AAA"/>
    <property type="match status" value="5"/>
</dbReference>
<feature type="coiled-coil region" evidence="14">
    <location>
        <begin position="4589"/>
        <end position="4616"/>
    </location>
</feature>
<comment type="similarity">
    <text evidence="2">Belongs to the dynein heavy chain family.</text>
</comment>
<evidence type="ECO:0000256" key="3">
    <source>
        <dbReference type="ARBA" id="ARBA00022490"/>
    </source>
</evidence>
<name>A0ABM1E321_PRICU</name>
<evidence type="ECO:0000256" key="10">
    <source>
        <dbReference type="ARBA" id="ARBA00023069"/>
    </source>
</evidence>
<keyword evidence="17" id="KW-1185">Reference proteome</keyword>
<evidence type="ECO:0000259" key="16">
    <source>
        <dbReference type="SMART" id="SM00382"/>
    </source>
</evidence>
<feature type="coiled-coil region" evidence="14">
    <location>
        <begin position="4290"/>
        <end position="4324"/>
    </location>
</feature>
<protein>
    <submittedName>
        <fullName evidence="18">Dynein heavy chain 8, axonemal-like</fullName>
    </submittedName>
</protein>
<dbReference type="Pfam" id="PF08385">
    <property type="entry name" value="DHC_N1"/>
    <property type="match status" value="1"/>
</dbReference>
<dbReference type="Gene3D" id="1.20.140.100">
    <property type="entry name" value="Dynein heavy chain, N-terminal domain 2"/>
    <property type="match status" value="1"/>
</dbReference>
<evidence type="ECO:0000256" key="2">
    <source>
        <dbReference type="ARBA" id="ARBA00008887"/>
    </source>
</evidence>
<feature type="region of interest" description="Disordered" evidence="15">
    <location>
        <begin position="1"/>
        <end position="81"/>
    </location>
</feature>
<feature type="domain" description="AAA+ ATPase" evidence="16">
    <location>
        <begin position="2598"/>
        <end position="2746"/>
    </location>
</feature>
<dbReference type="Gene3D" id="1.20.920.20">
    <property type="match status" value="1"/>
</dbReference>
<dbReference type="InterPro" id="IPR024743">
    <property type="entry name" value="Dynein_HC_stalk"/>
</dbReference>
<dbReference type="Pfam" id="PF12781">
    <property type="entry name" value="AAA_9"/>
    <property type="match status" value="1"/>
</dbReference>
<evidence type="ECO:0000256" key="7">
    <source>
        <dbReference type="ARBA" id="ARBA00022840"/>
    </source>
</evidence>
<dbReference type="InterPro" id="IPR013602">
    <property type="entry name" value="Dynein_heavy_linker"/>
</dbReference>
<organism evidence="17 18">
    <name type="scientific">Priapulus caudatus</name>
    <name type="common">Priapulid worm</name>
    <dbReference type="NCBI Taxonomy" id="37621"/>
    <lineage>
        <taxon>Eukaryota</taxon>
        <taxon>Metazoa</taxon>
        <taxon>Ecdysozoa</taxon>
        <taxon>Scalidophora</taxon>
        <taxon>Priapulida</taxon>
        <taxon>Priapulimorpha</taxon>
        <taxon>Priapulimorphida</taxon>
        <taxon>Priapulidae</taxon>
        <taxon>Priapulus</taxon>
    </lineage>
</organism>
<dbReference type="Gene3D" id="1.20.1270.280">
    <property type="match status" value="1"/>
</dbReference>
<feature type="compositionally biased region" description="Basic and acidic residues" evidence="15">
    <location>
        <begin position="66"/>
        <end position="81"/>
    </location>
</feature>
<dbReference type="InterPro" id="IPR035699">
    <property type="entry name" value="AAA_6"/>
</dbReference>
<dbReference type="InterPro" id="IPR027417">
    <property type="entry name" value="P-loop_NTPase"/>
</dbReference>
<dbReference type="InterPro" id="IPR042219">
    <property type="entry name" value="AAA_lid_11_sf"/>
</dbReference>
<dbReference type="Gene3D" id="3.20.180.20">
    <property type="entry name" value="Dynein heavy chain, N-terminal domain 2"/>
    <property type="match status" value="1"/>
</dbReference>
<evidence type="ECO:0000256" key="14">
    <source>
        <dbReference type="SAM" id="Coils"/>
    </source>
</evidence>
<keyword evidence="4" id="KW-0493">Microtubule</keyword>
<dbReference type="Gene3D" id="1.20.58.1120">
    <property type="match status" value="1"/>
</dbReference>
<dbReference type="Gene3D" id="3.10.490.20">
    <property type="match status" value="1"/>
</dbReference>
<dbReference type="Pfam" id="PF12774">
    <property type="entry name" value="AAA_6"/>
    <property type="match status" value="2"/>
</dbReference>
<dbReference type="PANTHER" id="PTHR46532:SF11">
    <property type="entry name" value="DYNEIN AXONEMAL HEAVY CHAIN 12"/>
    <property type="match status" value="1"/>
</dbReference>
<dbReference type="Gene3D" id="3.40.50.300">
    <property type="entry name" value="P-loop containing nucleotide triphosphate hydrolases"/>
    <property type="match status" value="7"/>
</dbReference>
<dbReference type="InterPro" id="IPR042222">
    <property type="entry name" value="Dynein_2_N"/>
</dbReference>
<evidence type="ECO:0000256" key="13">
    <source>
        <dbReference type="ARBA" id="ARBA00023273"/>
    </source>
</evidence>
<dbReference type="InterPro" id="IPR041658">
    <property type="entry name" value="AAA_lid_11"/>
</dbReference>
<keyword evidence="9 14" id="KW-0175">Coiled coil</keyword>
<dbReference type="Proteomes" id="UP000695022">
    <property type="component" value="Unplaced"/>
</dbReference>
<dbReference type="InterPro" id="IPR041589">
    <property type="entry name" value="DNAH3_AAA_lid_1"/>
</dbReference>
<dbReference type="Pfam" id="PF17852">
    <property type="entry name" value="Dynein_AAA_lid"/>
    <property type="match status" value="2"/>
</dbReference>
<evidence type="ECO:0000256" key="4">
    <source>
        <dbReference type="ARBA" id="ARBA00022701"/>
    </source>
</evidence>
<dbReference type="Pfam" id="PF12777">
    <property type="entry name" value="MT"/>
    <property type="match status" value="1"/>
</dbReference>
<dbReference type="Pfam" id="PF17857">
    <property type="entry name" value="AAA_lid_1"/>
    <property type="match status" value="2"/>
</dbReference>
<feature type="domain" description="AAA+ ATPase" evidence="16">
    <location>
        <begin position="2270"/>
        <end position="2425"/>
    </location>
</feature>
<dbReference type="InterPro" id="IPR043157">
    <property type="entry name" value="Dynein_AAA1S"/>
</dbReference>
<dbReference type="InterPro" id="IPR042228">
    <property type="entry name" value="Dynein_linker_3"/>
</dbReference>
<dbReference type="Gene3D" id="1.10.8.710">
    <property type="match status" value="2"/>
</dbReference>
<feature type="domain" description="AAA+ ATPase" evidence="16">
    <location>
        <begin position="1991"/>
        <end position="2135"/>
    </location>
</feature>
<sequence>MEGHLAEPGESPSAHLSASTLQEPDGSSKTGLIRGVSGNVNSIQTNPLARNRRRSIMINMQSQAESNKEKQARAKEAREARKPRLGPCHKYLMDMVAEKLGLDATAVEEFVLDSGEHLCILDAFLVKDGSRTVMFFYQESEPLGWECGRIYPGAQKGKMLRLCVTNGTDMGLAGQCVFFLRVKSEIALTPRNIHEEAICGSLNVDPTDPAGVLAAVHELLAHVYQPAIHSVSDWGALNETPQGRKTCRSFLDSYDNFLLFLEGAQASVTGALKLKDCEAFDLKELKSMADCLQAANQPETLTILEELVSAWCKQIEQVLAESEQMRKEADDTGPLAELEHWRQLMARFNSIVEQIKSHNCRMAICVLNAAKSRVLKVWKELDNRITDAANEAKDNVKYLYTLEKPCEPLYHSDPVSMADCIPSLIDVIRMINSISRYYNTSERMTSLFIKVTNQMVTACRNYITDNGINRIWDQQRAPLITKLRNCIKLCRDYQGCFQRIKKKIETIPGERPFDFSEMYIFGKFDAFCKRLDKIIELLNTIETYSVLMTSRIEGIEPMANKFQHVYSSMRKKPYDILDHRKLDFDNDFVDFKKYIFEIQLQLQNFLDTCFQRNLSSVQALKLLQRFKKLNIPSLNLDEKCFLILMNFGEELENIKKLYQKSREDPQIPRDMPPVAGKISWARQLFRKIKEPMDIFVLNEEMLRLPDGQKIVKHYNRVASVLMEYEMLYHRAWVKQIDVVKGALQAPLLVRHPESGVLIVNFDPMLHQVVREAECIRKLGLPVPELAKMLSHTQAQLKSNHNKMKGLLEENNRVRANIPSIFLPLIATTIKKVDDALRPGLTLLSWTSLNLPDYFSSVSKALDELKLLIKQVDDIRSYRIDGVLEEMGDMMLCHLPEDTAWTVNQFITNSKKHCDEAAKDLNAMSTKVEEGVYDVINLFLTKAEATFNASQIDEPPKKSPSMPEPGDSIIEEESDITESELSILTEANEQEHQLKLECKELFNHFNHKNLEAIVRATRLSLDAIKRRVFFSSQMGSRRAGDETGNRGKEAHRSPFFRTDIVLLLPNVVMQPNLDDIQHVINKVSQFVLEVGRGVSQWGQRTADISITSAVNVQAPAASIVKNYYKSIAEHKDISKIVMMLSSAVNAVRQDIHSELQEYSQYQFLWTEDRDKSVEEFLATDPILSEFKAEILRYERLEQELDDIPASKRLGAIELFAAPLKMALSVEAKAWKLLFGKHLNAKFRQKMDDIFEFVDEQSKRLVRPIQDLEDVRNAMAALEAIRHEQIHIDMSLGPIEEAYAMLQKFNVSVSMDEMNRVDTLRYSFQKLLSQSSEVQDTLLRIQPEFKAELLTSVETFIHDVDDYTTSYDEVGPMCEGISPQEASDRLSVFQSKFDELWRQYDTYRGGEQLFGLPQTDYPALVRTKKELGLLQKLYGLYNSVMDSINGYFEIIWTEVDIEKINSDLLDFQNRCRKLPKGMKDWQAFIDLKNKIDDFSESCPLLEMMSNKAMKDRHWDRIAATTGHTFDLDSENFSLRNIMAAPLLKHKEDIEDICISAVKEKDIEAKLKQVIAEWNANSLAFAQFKTRGELLLKGAETTEIVAFMEDSLMMLGSLLSNRYNAPFKKDIQTWVQKLSNTSDIIENWMVVQNLWVYLEAVFVGGDIAKQLPKEAKRFQSIDKSWVKIMTKAHETPNVVQCCVGDETLGQLLPHLLEQLEFCQKSLTGYLEGKRLIFPRFFFISDPALLEILGQASDSHTIQAHLLGVFENVALVEFHEKEYDRILSVVSKEGETIMLDKPVLAKGNVELWLGELLTWQQKSLHSVIRDAYNAINDSSFNLLGFVNNFQAQVGLLGIQMLWTRDAEEALTAARNDKRIMAAMNQRFLDLLNTLIDQTTHDLTKFERVKFETLVTIHVHQRDIFDDLVKMHIRSPGDFEWLKQSRFYFKDDIDECVISITDVDFSYQNEFLGCTDRLVITPLTDRCYITLAQALGMSMGGAPAGPAGTGKTETTKDMGKALGKYVVVFNCSDQMDFRGLGRIFKGLAQSGSWGCFDEFNRIELPVLSVAAQQVYITLTAKKERRKSFLFSDGDTVTLNPEFGFFLTMNPGYAGRQELPENLKVQFRTVAMMVPDRQIIMRVKLASCGFQENVILAQKFYTLYKLCEEQLTKQVHYDFGLRNILSVLRTLGSNKRARPEDSESTIVMRVLRDMNLSKLVDEDEPLFLSLISDLFPGIQLDSASYDDLQVAIQHQVDEMGLVNHPSWNLKVVQLYETQCVRHGIMALGPSGAGKSCCIQTLMRSMTECGSSHREMRMNPKAITAPQMFGRLDVATNDWTDGIFSTLWRKTLKTKKTDHVWIILDGPVDAIWIENLNSVLDDNRTLTLANGDRIPMSPTCKVLFEVHNIDNASPATVSRNGMVYMSSSALDWKPILQAWLNKRAAAEATILKQLFDELFQDMFTYVKQSLFAKMVVLECNYIRQCIDLLTGLIPSKEEVGNLSAKHLERLFIFAIMWSLGALLELEDRSKMEEYILSHPSKLAYPEIPEGSGQTIFEFVVAADGDWEHWSNRVQEYKYSSEVVPEYSSILVPNVDNVRSNFLIDTIAKQHKAVLLIGEQGTAKTVMVKAYMAGYDPDQHMGKSFNFSSASTPALFQRTIESYVDKRMGNTYGPPAGRKMTVFVDDINMPIINEWGDQITNEIVRQGMEMKGFYSLDKPGDFTNIADMQFIAAMIHPGGGRNDIPERLKRQFTIFNCTLPSNASIDKIFGVIGCGYFCSTRFNESIVELCKDLVPATRTLWQQTKVKMLPTPAKFHYIFNLRDLSRIWQGMLTIKGSECTTKEMLLSLWQHECTRVIADRFTNEDDNKWFQEVIRRVVKTNVGEELVSQIVKEPFFVDFLRDAPEVTGEEPEDADLEAPKIYEIIPDYNFLKEKLQMYMQMYNDTVRGNAMDLVFFHDAMNHLMKISRVLRTARGNSLLVGVGGSGKQSLTRLASYIAGYKIFQITLTRYLCCSDEVHYDFGLRNILSVLRTLGSNKRARPEDSESTIVMRVLRDMNLSKLVDEDEPLFLSLISDLFPGIQLDSASYDDLQVAIQHQVDEMGLVNHPSWNLKVVQLYETQCVRHGIMALGPSGAGKSCCIQTLMRSMTECGSSHREMRMNPKAITAPQMFGRLDVATNDWTDGIFSTLWRKTLKTKKTDHVWIILDGPVDAIWIENLNSVLDDNRTLTLANGDRIPMSPTCKVLFEVHNIDNASPATVSRNGMVYMSSSALDWKPILQAWLNKRAAAEATILKQLFDELFQDMFTYVKQSLFAKMVVLECNYIRQCIDLLTGLIPSKEEVGNLSAKHLERLFIFAIMWSLGALLELEDRSKMEEYILSHPSKLAYPEIPEGSGQTIFEFVVAADGDWEHWSNRVQEYKYSSEVVPEYSSILVPNVDNVRSNFLIDTIAKQHKAVLLIGEQGTAKTVMVKAYMAGYDPDQHMGKSFNFSSASTPALFQRTIESYVDKRMGNTYGPPAGRKMTVFVDDINMPIINEWGDQITNEIVRQGMEMKGFYSLDKPGDFTNIADMQFIAAMIHPGGGRNDIPERLKRQFTIFNCTLPSNASIDKIFGVIGCGYFCSTRFNESIVELCKDLVPATRTLWQQTKVKMLPTPAKFHYIFNLRDLSRIWQGMLTIKGSECTTKEMLLSLWQHECTRVIADRFTNEDDNKWFQEVIRQVVKTNVGEELVSQIVKEPFFVDFLRDAPEVTGEEPEDADLEAPKIYEIIPDYNFLKEKLKMYMQMYNDTVRGNAMDLVFFHDAMNHLMKISRVLRTARGNSLLVGVGGSGKQSLTRLASYIAGYKIFQITLTRSYNVTNLMDDLKYLYRVAGGEGKGITFIFTDNEIKDEGFLEYINNVLSSGEVSNLFAKDEIDEICQELVPVMKKESPRVPPTQENLYDYFISRARNNLHLVLCFSPVGEKFRNRALKFPGLISGCTMDWFSRWPKDALIAVSNHFLSNFNIVCTPEVKMQLVETMGSCHDGVSMTCIDYFDRYRRQTHVTPKSYLSFISGYKNIYGEKYKEIGELAERMTTGLNKLLEATDSVQQLSKELAVKEKELAVASKKADKVLAEVTVSAQAAEKVKASVQKVKDKAQIIVDQIETEKIVAEGKLEKARPALAEAESALQTIKAAHISTVRKLGKPPHLIMRIMDACLMLFQRRLDSVQPDPDRPCVKPSWGESLKLMSSSGFMQGLQNFPKDSINEETVELMTPILTMEDYTFESAKKVCGDVAGLLSWSRAMAFFYTINKEVLPLKANLAIQEVKLGVANDELAKAQAQLDEKQNELDTVQAMYDAAMTEKQSLLDDAETCRRKMTAASALIGGLGGEKVRWTEQSKEFKAQIDRLVGDVLLCTGFLSYSGPFNQEFRVLLLENWKKELTDRQIPFSSDINITNMLVDTPTVGEWNLQGLPSDDLSIQNGIIVTKASRYPLLIDPQGQGKHWIMNRELTSSIQVTSLNHKWFRTHLEDSLSLGKSLMIENVEEELDPALDNVLEKNFIKSGSTYKVKVGDKEVDVMSGFVLYVTTKLPNPLYTPEISAKTSIIDFTVTMKGLEEQLLGRVILSEKQELEAERTKLMEDVTANKRKMKELEDNLLYKLTSTKGSLVDDESLIQVLAITKETAAEVSEKLIVAADTELKINNAREEFRPVATRGSILYFLICEMSMVNIMYQTSLKQFLGVFDMSMSKSAKSPIPAKRIDNIIKFLTYEVFKYTCRGLYENHKFLFTLLLALKIDLDGSKVKHEEFQMFIKGGAALDLNSVQAKPCKWITDITWLNLAELSKLPQFSEILNQIPRNEKGWKIWFDKDAPEEEQMPDGYHSSLDTFRKLLLVRSWCPDRTMAQARKYIGDSLGAKYADSVILNLEMTWAESDPHVPLICFLSMGSDPTSQIEGLAKKLHVDCRAISMGQGQEVHARRLLSQSMQAGGWVLLQNCHLGLDFMDELLETVISAESPSESFRVWITTDVSPQFPISLLQASIKFTNEPPQGIKAGLKRTYSGISQDQLDVSNLAQWKPLLYAVSFLHTVVQERRKFGPLGWNIPYEFNSSDWISSVQFVQNHLDDLDPKKGVSWPTVRYMLGEVQYGGRVTDDYDKTLLNTFARVWFGDHMFQDAFTFYTGYKIPRVKSMEQHMQAIEELPLVDSPQAFGLHSNADITYQSNTASEVLDTIMNIQPKDSGGGSGETRESVVYKMANDMLEKLPPDYIPHEVKAKLQKMGAYNSMNIFLRQEIDRMQRVITTVRNTLTDLKLAIEGTIIMSENLRDALDNMFDARVPGLWRKISWQSSTLGFWFTELVEKNAQFSSWIYDGRPNVFWMTGFFNPQGFLTAMRQEVTRAHKGWALDSVTLHNDVLKQNKEDITSPPQEGVYIHGLFLDGAGWDRRNCRLTEATAKVLFTSLPVIHVYAINSIAPKDPKLYQCPVYKKPQRTDLTFITPVWLKTVQNPDHWTLRGVALLCDIK</sequence>
<feature type="compositionally biased region" description="Polar residues" evidence="15">
    <location>
        <begin position="14"/>
        <end position="30"/>
    </location>
</feature>
<dbReference type="Gene3D" id="1.10.287.2620">
    <property type="match status" value="1"/>
</dbReference>
<keyword evidence="3" id="KW-0963">Cytoplasm</keyword>
<evidence type="ECO:0000256" key="6">
    <source>
        <dbReference type="ARBA" id="ARBA00022741"/>
    </source>
</evidence>
<evidence type="ECO:0000256" key="1">
    <source>
        <dbReference type="ARBA" id="ARBA00004430"/>
    </source>
</evidence>
<evidence type="ECO:0000313" key="17">
    <source>
        <dbReference type="Proteomes" id="UP000695022"/>
    </source>
</evidence>
<dbReference type="InterPro" id="IPR035706">
    <property type="entry name" value="AAA_9"/>
</dbReference>
<accession>A0ABM1E321</accession>
<dbReference type="Pfam" id="PF18199">
    <property type="entry name" value="Dynein_C"/>
    <property type="match status" value="1"/>
</dbReference>
<evidence type="ECO:0000256" key="8">
    <source>
        <dbReference type="ARBA" id="ARBA00023017"/>
    </source>
</evidence>
<dbReference type="InterPro" id="IPR041228">
    <property type="entry name" value="Dynein_C"/>
</dbReference>
<dbReference type="Pfam" id="PF12780">
    <property type="entry name" value="AAA_8"/>
    <property type="match status" value="2"/>
</dbReference>
<feature type="coiled-coil region" evidence="14">
    <location>
        <begin position="4063"/>
        <end position="4090"/>
    </location>
</feature>
<dbReference type="InterPro" id="IPR004273">
    <property type="entry name" value="Dynein_heavy_D6_P-loop"/>
</dbReference>
<comment type="subcellular location">
    <subcellularLocation>
        <location evidence="1">Cytoplasm</location>
        <location evidence="1">Cytoskeleton</location>
        <location evidence="1">Cilium axoneme</location>
    </subcellularLocation>
</comment>
<evidence type="ECO:0000256" key="9">
    <source>
        <dbReference type="ARBA" id="ARBA00023054"/>
    </source>
</evidence>
<evidence type="ECO:0000256" key="5">
    <source>
        <dbReference type="ARBA" id="ARBA00022737"/>
    </source>
</evidence>
<feature type="domain" description="AAA+ ATPase" evidence="16">
    <location>
        <begin position="3438"/>
        <end position="3586"/>
    </location>
</feature>
<dbReference type="Gene3D" id="1.10.8.720">
    <property type="entry name" value="Region D6 of dynein motor"/>
    <property type="match status" value="1"/>
</dbReference>
<keyword evidence="6" id="KW-0547">Nucleotide-binding</keyword>
<evidence type="ECO:0000313" key="18">
    <source>
        <dbReference type="RefSeq" id="XP_014666592.1"/>
    </source>
</evidence>
<gene>
    <name evidence="18" type="primary">LOC106808396</name>
</gene>
<dbReference type="InterPro" id="IPR013594">
    <property type="entry name" value="Dynein_heavy_tail"/>
</dbReference>
<evidence type="ECO:0000256" key="15">
    <source>
        <dbReference type="SAM" id="MobiDB-lite"/>
    </source>
</evidence>
<dbReference type="Pfam" id="PF03028">
    <property type="entry name" value="Dynein_heavy"/>
    <property type="match status" value="1"/>
</dbReference>
<dbReference type="InterPro" id="IPR024317">
    <property type="entry name" value="Dynein_heavy_chain_D4_dom"/>
</dbReference>
<keyword evidence="10" id="KW-0969">Cilium</keyword>